<reference evidence="2" key="1">
    <citation type="submission" date="2022-07" db="EMBL/GenBank/DDBJ databases">
        <title>Genome Sequence of Xylaria arbuscula.</title>
        <authorList>
            <person name="Buettner E."/>
        </authorList>
    </citation>
    <scope>NUCLEOTIDE SEQUENCE</scope>
    <source>
        <strain evidence="2">VT107</strain>
    </source>
</reference>
<accession>A0A9W8N5L9</accession>
<feature type="coiled-coil region" evidence="1">
    <location>
        <begin position="82"/>
        <end position="148"/>
    </location>
</feature>
<comment type="caution">
    <text evidence="2">The sequence shown here is derived from an EMBL/GenBank/DDBJ whole genome shotgun (WGS) entry which is preliminary data.</text>
</comment>
<keyword evidence="3" id="KW-1185">Reference proteome</keyword>
<dbReference type="VEuPathDB" id="FungiDB:F4678DRAFT_26618"/>
<dbReference type="AlphaFoldDB" id="A0A9W8N5L9"/>
<protein>
    <submittedName>
        <fullName evidence="2">Uncharacterized protein</fullName>
    </submittedName>
</protein>
<dbReference type="Proteomes" id="UP001148614">
    <property type="component" value="Unassembled WGS sequence"/>
</dbReference>
<sequence>MLARIVEDDSNSERIVPSMSECESCEVFRDRIDILEVDLKKAQEHEEDFATSTRRALSEYNRELEEELLKTGTKLQRTMNFLRLAEDRANENRAKIRSLEEELRLVRDESNPDFQKKQEVRKALQLELEQLRNENQQLKTRNLQHLSNTLTQKQRAVWAEKESDLYGDRVRALADSLANNQRNFQKALGEAHRQLVHQTRRADQQREARIRLEVENEELRRPRPFMQRVREIRLRG</sequence>
<keyword evidence="1" id="KW-0175">Coiled coil</keyword>
<dbReference type="EMBL" id="JANPWZ010002645">
    <property type="protein sequence ID" value="KAJ3557157.1"/>
    <property type="molecule type" value="Genomic_DNA"/>
</dbReference>
<organism evidence="2 3">
    <name type="scientific">Xylaria arbuscula</name>
    <dbReference type="NCBI Taxonomy" id="114810"/>
    <lineage>
        <taxon>Eukaryota</taxon>
        <taxon>Fungi</taxon>
        <taxon>Dikarya</taxon>
        <taxon>Ascomycota</taxon>
        <taxon>Pezizomycotina</taxon>
        <taxon>Sordariomycetes</taxon>
        <taxon>Xylariomycetidae</taxon>
        <taxon>Xylariales</taxon>
        <taxon>Xylariaceae</taxon>
        <taxon>Xylaria</taxon>
    </lineage>
</organism>
<name>A0A9W8N5L9_9PEZI</name>
<proteinExistence type="predicted"/>
<evidence type="ECO:0000313" key="3">
    <source>
        <dbReference type="Proteomes" id="UP001148614"/>
    </source>
</evidence>
<evidence type="ECO:0000313" key="2">
    <source>
        <dbReference type="EMBL" id="KAJ3557157.1"/>
    </source>
</evidence>
<gene>
    <name evidence="2" type="ORF">NPX13_g9985</name>
</gene>
<evidence type="ECO:0000256" key="1">
    <source>
        <dbReference type="SAM" id="Coils"/>
    </source>
</evidence>